<dbReference type="PRINTS" id="PR00723">
    <property type="entry name" value="SUBTILISIN"/>
</dbReference>
<feature type="active site" description="Charge relay system" evidence="5">
    <location>
        <position position="90"/>
    </location>
</feature>
<evidence type="ECO:0000256" key="4">
    <source>
        <dbReference type="ARBA" id="ARBA00022825"/>
    </source>
</evidence>
<dbReference type="EMBL" id="BAABAS010000026">
    <property type="protein sequence ID" value="GAA4240769.1"/>
    <property type="molecule type" value="Genomic_DNA"/>
</dbReference>
<evidence type="ECO:0000313" key="9">
    <source>
        <dbReference type="EMBL" id="GAA4240769.1"/>
    </source>
</evidence>
<evidence type="ECO:0000256" key="5">
    <source>
        <dbReference type="PROSITE-ProRule" id="PRU01240"/>
    </source>
</evidence>
<feature type="compositionally biased region" description="Pro residues" evidence="6">
    <location>
        <begin position="462"/>
        <end position="481"/>
    </location>
</feature>
<evidence type="ECO:0000256" key="1">
    <source>
        <dbReference type="ARBA" id="ARBA00011073"/>
    </source>
</evidence>
<feature type="compositionally biased region" description="Pro residues" evidence="6">
    <location>
        <begin position="526"/>
        <end position="535"/>
    </location>
</feature>
<feature type="compositionally biased region" description="Pro residues" evidence="6">
    <location>
        <begin position="431"/>
        <end position="455"/>
    </location>
</feature>
<feature type="compositionally biased region" description="Low complexity" evidence="6">
    <location>
        <begin position="397"/>
        <end position="407"/>
    </location>
</feature>
<proteinExistence type="inferred from homology"/>
<feature type="compositionally biased region" description="Pro residues" evidence="6">
    <location>
        <begin position="564"/>
        <end position="573"/>
    </location>
</feature>
<keyword evidence="7" id="KW-0812">Transmembrane</keyword>
<comment type="similarity">
    <text evidence="1 5">Belongs to the peptidase S8 family.</text>
</comment>
<feature type="domain" description="Peptidase S8/S53" evidence="8">
    <location>
        <begin position="47"/>
        <end position="315"/>
    </location>
</feature>
<dbReference type="PROSITE" id="PS51892">
    <property type="entry name" value="SUBTILASE"/>
    <property type="match status" value="1"/>
</dbReference>
<dbReference type="Gene3D" id="3.40.50.200">
    <property type="entry name" value="Peptidase S8/S53 domain"/>
    <property type="match status" value="1"/>
</dbReference>
<feature type="region of interest" description="Disordered" evidence="6">
    <location>
        <begin position="397"/>
        <end position="615"/>
    </location>
</feature>
<protein>
    <recommendedName>
        <fullName evidence="8">Peptidase S8/S53 domain-containing protein</fullName>
    </recommendedName>
</protein>
<feature type="active site" description="Charge relay system" evidence="5">
    <location>
        <position position="267"/>
    </location>
</feature>
<evidence type="ECO:0000256" key="6">
    <source>
        <dbReference type="SAM" id="MobiDB-lite"/>
    </source>
</evidence>
<dbReference type="PANTHER" id="PTHR43806">
    <property type="entry name" value="PEPTIDASE S8"/>
    <property type="match status" value="1"/>
</dbReference>
<keyword evidence="4 5" id="KW-0720">Serine protease</keyword>
<comment type="caution">
    <text evidence="9">The sequence shown here is derived from an EMBL/GenBank/DDBJ whole genome shotgun (WGS) entry which is preliminary data.</text>
</comment>
<dbReference type="InterPro" id="IPR036852">
    <property type="entry name" value="Peptidase_S8/S53_dom_sf"/>
</dbReference>
<evidence type="ECO:0000313" key="10">
    <source>
        <dbReference type="Proteomes" id="UP001501710"/>
    </source>
</evidence>
<dbReference type="RefSeq" id="WP_344905448.1">
    <property type="nucleotide sequence ID" value="NZ_BAABAS010000026.1"/>
</dbReference>
<dbReference type="PANTHER" id="PTHR43806:SF11">
    <property type="entry name" value="CEREVISIN-RELATED"/>
    <property type="match status" value="1"/>
</dbReference>
<evidence type="ECO:0000256" key="3">
    <source>
        <dbReference type="ARBA" id="ARBA00022801"/>
    </source>
</evidence>
<sequence length="615" mass="61340">MAGAVAAVALAGTWLIPVPARADIVRDRQQPILNVLGVKAAWGITKGKGVTVAVVDSGVDAGQPDLAGSVTTGPNMLADVDAGTKPARLHGTGMASLIAGHGHGAGNRDGVIGIAPEARILAVRAIGEPEDKSYARYRTSQNADTAVARGIRYAADHGADVINLSLGKDEEVAEEREAIGYAIGKGVVVVSAVGNDGDDQRVLDGDGYAPYSYPASYPGVIAVAATEPGHARAPFSNRNYSVLLSAPGVDIPVAGPGDEYFSSAGTSDSSALVSGIAALIRAKHPKMAPALVAQSLLQSVRHTPSGGYNAEIGFGEVHAPRALSAADALAAGGSGGKPGKAAGQRFGKDDPGPVEVIDRPGWVTPLIVGIVVAGIVGTAMAVMIAMTFRRRHPRLAGGPQVGLMGPMPMGPPMGGQRPGPPQPAGQMGPPLYGPPRQQGPPPPGRPLGQQPPPGAPGQQPSFRPPDPQGPPPGSPQGPPPGAQGAPPSFRPPEPQDAPFGAPQGPPPAPQGPPQGAPPGAQGAPPSFGPPEPQGAPPGAQGAPPVFQPPEPEGAPSGAQGAPPSFGPPEPQGAPPATSFDSQDAPSDSQGESPSFGPPEEQDGSSSGWAPPGGTS</sequence>
<feature type="compositionally biased region" description="Polar residues" evidence="6">
    <location>
        <begin position="578"/>
        <end position="592"/>
    </location>
</feature>
<dbReference type="InterPro" id="IPR050131">
    <property type="entry name" value="Peptidase_S8_subtilisin-like"/>
</dbReference>
<keyword evidence="10" id="KW-1185">Reference proteome</keyword>
<feature type="region of interest" description="Disordered" evidence="6">
    <location>
        <begin position="332"/>
        <end position="353"/>
    </location>
</feature>
<dbReference type="SUPFAM" id="SSF52743">
    <property type="entry name" value="Subtilisin-like"/>
    <property type="match status" value="1"/>
</dbReference>
<evidence type="ECO:0000256" key="7">
    <source>
        <dbReference type="SAM" id="Phobius"/>
    </source>
</evidence>
<dbReference type="InterPro" id="IPR000209">
    <property type="entry name" value="Peptidase_S8/S53_dom"/>
</dbReference>
<dbReference type="InterPro" id="IPR015500">
    <property type="entry name" value="Peptidase_S8_subtilisin-rel"/>
</dbReference>
<accession>A0ABP8CM02</accession>
<organism evidence="9 10">
    <name type="scientific">Actinomadura meridiana</name>
    <dbReference type="NCBI Taxonomy" id="559626"/>
    <lineage>
        <taxon>Bacteria</taxon>
        <taxon>Bacillati</taxon>
        <taxon>Actinomycetota</taxon>
        <taxon>Actinomycetes</taxon>
        <taxon>Streptosporangiales</taxon>
        <taxon>Thermomonosporaceae</taxon>
        <taxon>Actinomadura</taxon>
    </lineage>
</organism>
<keyword evidence="3 5" id="KW-0378">Hydrolase</keyword>
<dbReference type="Proteomes" id="UP001501710">
    <property type="component" value="Unassembled WGS sequence"/>
</dbReference>
<name>A0ABP8CM02_9ACTN</name>
<evidence type="ECO:0000256" key="2">
    <source>
        <dbReference type="ARBA" id="ARBA00022670"/>
    </source>
</evidence>
<gene>
    <name evidence="9" type="ORF">GCM10022254_66790</name>
</gene>
<reference evidence="10" key="1">
    <citation type="journal article" date="2019" name="Int. J. Syst. Evol. Microbiol.">
        <title>The Global Catalogue of Microorganisms (GCM) 10K type strain sequencing project: providing services to taxonomists for standard genome sequencing and annotation.</title>
        <authorList>
            <consortium name="The Broad Institute Genomics Platform"/>
            <consortium name="The Broad Institute Genome Sequencing Center for Infectious Disease"/>
            <person name="Wu L."/>
            <person name="Ma J."/>
        </authorList>
    </citation>
    <scope>NUCLEOTIDE SEQUENCE [LARGE SCALE GENOMIC DNA]</scope>
    <source>
        <strain evidence="10">JCM 17440</strain>
    </source>
</reference>
<evidence type="ECO:0000259" key="8">
    <source>
        <dbReference type="Pfam" id="PF00082"/>
    </source>
</evidence>
<keyword evidence="7" id="KW-0472">Membrane</keyword>
<keyword evidence="2 5" id="KW-0645">Protease</keyword>
<dbReference type="Pfam" id="PF00082">
    <property type="entry name" value="Peptidase_S8"/>
    <property type="match status" value="1"/>
</dbReference>
<feature type="compositionally biased region" description="Pro residues" evidence="6">
    <location>
        <begin position="503"/>
        <end position="516"/>
    </location>
</feature>
<feature type="transmembrane region" description="Helical" evidence="7">
    <location>
        <begin position="362"/>
        <end position="385"/>
    </location>
</feature>
<feature type="active site" description="Charge relay system" evidence="5">
    <location>
        <position position="56"/>
    </location>
</feature>
<keyword evidence="7" id="KW-1133">Transmembrane helix</keyword>